<feature type="compositionally biased region" description="Polar residues" evidence="1">
    <location>
        <begin position="35"/>
        <end position="47"/>
    </location>
</feature>
<dbReference type="InParanoid" id="F4RQ17"/>
<dbReference type="AlphaFoldDB" id="F4RQ17"/>
<evidence type="ECO:0000313" key="2">
    <source>
        <dbReference type="EMBL" id="EGG05481.1"/>
    </source>
</evidence>
<evidence type="ECO:0000256" key="1">
    <source>
        <dbReference type="SAM" id="MobiDB-lite"/>
    </source>
</evidence>
<dbReference type="Proteomes" id="UP000001072">
    <property type="component" value="Unassembled WGS sequence"/>
</dbReference>
<accession>F4RQ17</accession>
<reference evidence="3" key="1">
    <citation type="journal article" date="2011" name="Proc. Natl. Acad. Sci. U.S.A.">
        <title>Obligate biotrophy features unraveled by the genomic analysis of rust fungi.</title>
        <authorList>
            <person name="Duplessis S."/>
            <person name="Cuomo C.A."/>
            <person name="Lin Y.-C."/>
            <person name="Aerts A."/>
            <person name="Tisserant E."/>
            <person name="Veneault-Fourrey C."/>
            <person name="Joly D.L."/>
            <person name="Hacquard S."/>
            <person name="Amselem J."/>
            <person name="Cantarel B.L."/>
            <person name="Chiu R."/>
            <person name="Coutinho P.M."/>
            <person name="Feau N."/>
            <person name="Field M."/>
            <person name="Frey P."/>
            <person name="Gelhaye E."/>
            <person name="Goldberg J."/>
            <person name="Grabherr M.G."/>
            <person name="Kodira C.D."/>
            <person name="Kohler A."/>
            <person name="Kuees U."/>
            <person name="Lindquist E.A."/>
            <person name="Lucas S.M."/>
            <person name="Mago R."/>
            <person name="Mauceli E."/>
            <person name="Morin E."/>
            <person name="Murat C."/>
            <person name="Pangilinan J.L."/>
            <person name="Park R."/>
            <person name="Pearson M."/>
            <person name="Quesneville H."/>
            <person name="Rouhier N."/>
            <person name="Sakthikumar S."/>
            <person name="Salamov A.A."/>
            <person name="Schmutz J."/>
            <person name="Selles B."/>
            <person name="Shapiro H."/>
            <person name="Tanguay P."/>
            <person name="Tuskan G.A."/>
            <person name="Henrissat B."/>
            <person name="Van de Peer Y."/>
            <person name="Rouze P."/>
            <person name="Ellis J.G."/>
            <person name="Dodds P.N."/>
            <person name="Schein J.E."/>
            <person name="Zhong S."/>
            <person name="Hamelin R.C."/>
            <person name="Grigoriev I.V."/>
            <person name="Szabo L.J."/>
            <person name="Martin F."/>
        </authorList>
    </citation>
    <scope>NUCLEOTIDE SEQUENCE [LARGE SCALE GENOMIC DNA]</scope>
    <source>
        <strain evidence="3">98AG31 / pathotype 3-4-7</strain>
    </source>
</reference>
<evidence type="ECO:0000313" key="3">
    <source>
        <dbReference type="Proteomes" id="UP000001072"/>
    </source>
</evidence>
<dbReference type="HOGENOM" id="CLU_1115954_0_0_1"/>
<dbReference type="EMBL" id="GL883113">
    <property type="protein sequence ID" value="EGG05481.1"/>
    <property type="molecule type" value="Genomic_DNA"/>
</dbReference>
<dbReference type="VEuPathDB" id="FungiDB:MELLADRAFT_107556"/>
<dbReference type="KEGG" id="mlr:MELLADRAFT_107556"/>
<dbReference type="GeneID" id="18923205"/>
<sequence length="249" mass="28269">MTLPGSLIPESNKRQRRVNEPPRPAPGSVAERLAQLQQREAEASQSRIARLDDTPIQITPPDPHHYNNDDGSDNEQPQVLYDHFQTNAENEDIAPLNDDDNPATIANKWIIEVVGITKGTITEQLIMSKESLQSLYSRLIQKYSRLWIFWSGGMQGLINRTKSYSALEPIDETSILARWEVLVSKSRIAWKTYSQAQIFEAEPLDEGEELEHRMIELQVNDDDDDVAGEEEVDNDGEPDEDENDELDAD</sequence>
<keyword evidence="3" id="KW-1185">Reference proteome</keyword>
<gene>
    <name evidence="2" type="ORF">MELLADRAFT_107556</name>
</gene>
<name>F4RQ17_MELLP</name>
<proteinExistence type="predicted"/>
<protein>
    <submittedName>
        <fullName evidence="2">Uncharacterized protein</fullName>
    </submittedName>
</protein>
<feature type="region of interest" description="Disordered" evidence="1">
    <location>
        <begin position="213"/>
        <end position="249"/>
    </location>
</feature>
<feature type="region of interest" description="Disordered" evidence="1">
    <location>
        <begin position="1"/>
        <end position="77"/>
    </location>
</feature>
<dbReference type="RefSeq" id="XP_007411403.1">
    <property type="nucleotide sequence ID" value="XM_007411341.1"/>
</dbReference>
<feature type="compositionally biased region" description="Basic and acidic residues" evidence="1">
    <location>
        <begin position="11"/>
        <end position="20"/>
    </location>
</feature>
<feature type="compositionally biased region" description="Acidic residues" evidence="1">
    <location>
        <begin position="219"/>
        <end position="249"/>
    </location>
</feature>
<organism evidence="3">
    <name type="scientific">Melampsora larici-populina (strain 98AG31 / pathotype 3-4-7)</name>
    <name type="common">Poplar leaf rust fungus</name>
    <dbReference type="NCBI Taxonomy" id="747676"/>
    <lineage>
        <taxon>Eukaryota</taxon>
        <taxon>Fungi</taxon>
        <taxon>Dikarya</taxon>
        <taxon>Basidiomycota</taxon>
        <taxon>Pucciniomycotina</taxon>
        <taxon>Pucciniomycetes</taxon>
        <taxon>Pucciniales</taxon>
        <taxon>Melampsoraceae</taxon>
        <taxon>Melampsora</taxon>
    </lineage>
</organism>